<sequence length="9" mass="1094">MPMAVYRQV</sequence>
<organism evidence="1">
    <name type="scientific">Rhizophora mucronata</name>
    <name type="common">Asiatic mangrove</name>
    <dbReference type="NCBI Taxonomy" id="61149"/>
    <lineage>
        <taxon>Eukaryota</taxon>
        <taxon>Viridiplantae</taxon>
        <taxon>Streptophyta</taxon>
        <taxon>Embryophyta</taxon>
        <taxon>Tracheophyta</taxon>
        <taxon>Spermatophyta</taxon>
        <taxon>Magnoliopsida</taxon>
        <taxon>eudicotyledons</taxon>
        <taxon>Gunneridae</taxon>
        <taxon>Pentapetalae</taxon>
        <taxon>rosids</taxon>
        <taxon>fabids</taxon>
        <taxon>Malpighiales</taxon>
        <taxon>Rhizophoraceae</taxon>
        <taxon>Rhizophora</taxon>
    </lineage>
</organism>
<reference evidence="1" key="1">
    <citation type="submission" date="2018-02" db="EMBL/GenBank/DDBJ databases">
        <title>Rhizophora mucronata_Transcriptome.</title>
        <authorList>
            <person name="Meera S.P."/>
            <person name="Sreeshan A."/>
            <person name="Augustine A."/>
        </authorList>
    </citation>
    <scope>NUCLEOTIDE SEQUENCE</scope>
    <source>
        <tissue evidence="1">Leaf</tissue>
    </source>
</reference>
<dbReference type="EMBL" id="GGEC01093334">
    <property type="protein sequence ID" value="MBX73818.1"/>
    <property type="molecule type" value="Transcribed_RNA"/>
</dbReference>
<evidence type="ECO:0000313" key="1">
    <source>
        <dbReference type="EMBL" id="MBX73818.1"/>
    </source>
</evidence>
<name>A0A2P2R3M8_RHIMU</name>
<proteinExistence type="predicted"/>
<protein>
    <submittedName>
        <fullName evidence="1">Uncharacterized protein</fullName>
    </submittedName>
</protein>
<accession>A0A2P2R3M8</accession>